<dbReference type="SUPFAM" id="SSF56601">
    <property type="entry name" value="beta-lactamase/transpeptidase-like"/>
    <property type="match status" value="1"/>
</dbReference>
<evidence type="ECO:0000256" key="3">
    <source>
        <dbReference type="ARBA" id="ARBA00012865"/>
    </source>
</evidence>
<dbReference type="Proteomes" id="UP000501802">
    <property type="component" value="Chromosome"/>
</dbReference>
<name>A0A6G9AGU3_9BACT</name>
<protein>
    <recommendedName>
        <fullName evidence="3">beta-lactamase</fullName>
        <ecNumber evidence="3">3.5.2.6</ecNumber>
    </recommendedName>
</protein>
<evidence type="ECO:0000313" key="5">
    <source>
        <dbReference type="EMBL" id="QIP11658.1"/>
    </source>
</evidence>
<dbReference type="PANTHER" id="PTHR35333:SF3">
    <property type="entry name" value="BETA-LACTAMASE-TYPE TRANSPEPTIDASE FOLD CONTAINING PROTEIN"/>
    <property type="match status" value="1"/>
</dbReference>
<dbReference type="EMBL" id="CP050063">
    <property type="protein sequence ID" value="QIP11658.1"/>
    <property type="molecule type" value="Genomic_DNA"/>
</dbReference>
<dbReference type="GO" id="GO:0030655">
    <property type="term" value="P:beta-lactam antibiotic catabolic process"/>
    <property type="evidence" value="ECO:0007669"/>
    <property type="project" value="InterPro"/>
</dbReference>
<dbReference type="InterPro" id="IPR012338">
    <property type="entry name" value="Beta-lactam/transpept-like"/>
</dbReference>
<evidence type="ECO:0000313" key="6">
    <source>
        <dbReference type="Proteomes" id="UP000501802"/>
    </source>
</evidence>
<evidence type="ECO:0000256" key="2">
    <source>
        <dbReference type="ARBA" id="ARBA00009009"/>
    </source>
</evidence>
<dbReference type="InterPro" id="IPR045155">
    <property type="entry name" value="Beta-lactam_cat"/>
</dbReference>
<organism evidence="5 6">
    <name type="scientific">Spirosoma aureum</name>
    <dbReference type="NCBI Taxonomy" id="2692134"/>
    <lineage>
        <taxon>Bacteria</taxon>
        <taxon>Pseudomonadati</taxon>
        <taxon>Bacteroidota</taxon>
        <taxon>Cytophagia</taxon>
        <taxon>Cytophagales</taxon>
        <taxon>Cytophagaceae</taxon>
        <taxon>Spirosoma</taxon>
    </lineage>
</organism>
<keyword evidence="5" id="KW-0378">Hydrolase</keyword>
<dbReference type="RefSeq" id="WP_167205058.1">
    <property type="nucleotide sequence ID" value="NZ_CP050063.1"/>
</dbReference>
<dbReference type="EC" id="3.5.2.6" evidence="3"/>
<accession>A0A6G9AGU3</accession>
<dbReference type="KEGG" id="spib:G8759_02930"/>
<evidence type="ECO:0000256" key="1">
    <source>
        <dbReference type="ARBA" id="ARBA00001526"/>
    </source>
</evidence>
<feature type="domain" description="Beta-lactamase class A catalytic" evidence="4">
    <location>
        <begin position="54"/>
        <end position="278"/>
    </location>
</feature>
<keyword evidence="6" id="KW-1185">Reference proteome</keyword>
<reference evidence="5 6" key="1">
    <citation type="submission" date="2020-03" db="EMBL/GenBank/DDBJ databases">
        <authorList>
            <person name="Kim M.K."/>
        </authorList>
    </citation>
    <scope>NUCLEOTIDE SEQUENCE [LARGE SCALE GENOMIC DNA]</scope>
    <source>
        <strain evidence="5 6">BT328</strain>
    </source>
</reference>
<dbReference type="Pfam" id="PF13354">
    <property type="entry name" value="Beta-lactamase2"/>
    <property type="match status" value="1"/>
</dbReference>
<dbReference type="GO" id="GO:0046677">
    <property type="term" value="P:response to antibiotic"/>
    <property type="evidence" value="ECO:0007669"/>
    <property type="project" value="InterPro"/>
</dbReference>
<evidence type="ECO:0000259" key="4">
    <source>
        <dbReference type="Pfam" id="PF13354"/>
    </source>
</evidence>
<dbReference type="GO" id="GO:0008800">
    <property type="term" value="F:beta-lactamase activity"/>
    <property type="evidence" value="ECO:0007669"/>
    <property type="project" value="UniProtKB-EC"/>
</dbReference>
<comment type="similarity">
    <text evidence="2">Belongs to the class-A beta-lactamase family.</text>
</comment>
<dbReference type="InterPro" id="IPR000871">
    <property type="entry name" value="Beta-lactam_class-A"/>
</dbReference>
<gene>
    <name evidence="5" type="ORF">G8759_02930</name>
</gene>
<sequence length="305" mass="33551">MALLPYRPIGLTVILLCLSGLGVVAVCQSRATKLDQLRQQINQELAKQSGVFAVAFKDLGTGQELFIREHDVFHAASTMKTPVMIEVYKQVAQKRLSLSDSIPIKTEFKSIVDGSPYSLKAQTDSDTNIYKEVGTKRTLVSLVYDMIILSSNLATNLVIEQADAQKVTQTMRELGAKDIQVRRGVEDSKAFEQGLNNTTTAYDLMVIFEKIATGQAVNPEASKAMINILLDQRFTSKIPAKLPKEVKVAHKTGSIKGVSHDSGIVFLPDGRQYVLVLLSKDLKNDQAAEDTLATVSELIYQYVKG</sequence>
<dbReference type="AlphaFoldDB" id="A0A6G9AGU3"/>
<dbReference type="Gene3D" id="3.40.710.10">
    <property type="entry name" value="DD-peptidase/beta-lactamase superfamily"/>
    <property type="match status" value="2"/>
</dbReference>
<comment type="catalytic activity">
    <reaction evidence="1">
        <text>a beta-lactam + H2O = a substituted beta-amino acid</text>
        <dbReference type="Rhea" id="RHEA:20401"/>
        <dbReference type="ChEBI" id="CHEBI:15377"/>
        <dbReference type="ChEBI" id="CHEBI:35627"/>
        <dbReference type="ChEBI" id="CHEBI:140347"/>
        <dbReference type="EC" id="3.5.2.6"/>
    </reaction>
</comment>
<dbReference type="PANTHER" id="PTHR35333">
    <property type="entry name" value="BETA-LACTAMASE"/>
    <property type="match status" value="1"/>
</dbReference>
<proteinExistence type="inferred from homology"/>